<dbReference type="SUPFAM" id="SSF47413">
    <property type="entry name" value="lambda repressor-like DNA-binding domains"/>
    <property type="match status" value="1"/>
</dbReference>
<protein>
    <submittedName>
        <fullName evidence="1">Transcriptional regulator with XRE-family HTH domain</fullName>
    </submittedName>
</protein>
<dbReference type="EMBL" id="JACIFP010000001">
    <property type="protein sequence ID" value="MBB4134652.1"/>
    <property type="molecule type" value="Genomic_DNA"/>
</dbReference>
<evidence type="ECO:0000313" key="2">
    <source>
        <dbReference type="Proteomes" id="UP000551501"/>
    </source>
</evidence>
<dbReference type="Gene3D" id="1.10.260.40">
    <property type="entry name" value="lambda repressor-like DNA-binding domains"/>
    <property type="match status" value="1"/>
</dbReference>
<organism evidence="1 2">
    <name type="scientific">Gordonia humi</name>
    <dbReference type="NCBI Taxonomy" id="686429"/>
    <lineage>
        <taxon>Bacteria</taxon>
        <taxon>Bacillati</taxon>
        <taxon>Actinomycetota</taxon>
        <taxon>Actinomycetes</taxon>
        <taxon>Mycobacteriales</taxon>
        <taxon>Gordoniaceae</taxon>
        <taxon>Gordonia</taxon>
    </lineage>
</organism>
<dbReference type="AlphaFoldDB" id="A0A840ESI9"/>
<reference evidence="1 2" key="1">
    <citation type="submission" date="2020-08" db="EMBL/GenBank/DDBJ databases">
        <title>Sequencing the genomes of 1000 actinobacteria strains.</title>
        <authorList>
            <person name="Klenk H.-P."/>
        </authorList>
    </citation>
    <scope>NUCLEOTIDE SEQUENCE [LARGE SCALE GENOMIC DNA]</scope>
    <source>
        <strain evidence="1 2">DSM 45298</strain>
    </source>
</reference>
<gene>
    <name evidence="1" type="ORF">BKA16_001204</name>
</gene>
<dbReference type="InterPro" id="IPR001387">
    <property type="entry name" value="Cro/C1-type_HTH"/>
</dbReference>
<name>A0A840ESI9_9ACTN</name>
<dbReference type="GO" id="GO:0003677">
    <property type="term" value="F:DNA binding"/>
    <property type="evidence" value="ECO:0007669"/>
    <property type="project" value="InterPro"/>
</dbReference>
<dbReference type="RefSeq" id="WP_183369790.1">
    <property type="nucleotide sequence ID" value="NZ_BAABHL010000092.1"/>
</dbReference>
<dbReference type="CDD" id="cd00093">
    <property type="entry name" value="HTH_XRE"/>
    <property type="match status" value="1"/>
</dbReference>
<dbReference type="Proteomes" id="UP000551501">
    <property type="component" value="Unassembled WGS sequence"/>
</dbReference>
<comment type="caution">
    <text evidence="1">The sequence shown here is derived from an EMBL/GenBank/DDBJ whole genome shotgun (WGS) entry which is preliminary data.</text>
</comment>
<keyword evidence="2" id="KW-1185">Reference proteome</keyword>
<evidence type="ECO:0000313" key="1">
    <source>
        <dbReference type="EMBL" id="MBB4134652.1"/>
    </source>
</evidence>
<dbReference type="InterPro" id="IPR010982">
    <property type="entry name" value="Lambda_DNA-bd_dom_sf"/>
</dbReference>
<sequence length="250" mass="27516">MENMPDPKEWAAARARVVGEAVAERRKELGISAAELASRTEQLGYPMARGAIAKIETGRRQGIEVAELTVLATALYMPPVALLYPRPDGATRYLPLSRPVGEDRAIRWFTGQQDIGSVRPWDQARFVEALEAGIDPEEAGEPIVRGARLFNTAAERMTTLVSWGEAIDEANRLTRQIDIAAGRGDETKGMTAQLRDVESERTRLESVLSALGVQLPKVTVVDERLDWTVERSQFSISSWSPADEVGDEDA</sequence>
<accession>A0A840ESI9</accession>
<proteinExistence type="predicted"/>